<comment type="caution">
    <text evidence="3">The sequence shown here is derived from an EMBL/GenBank/DDBJ whole genome shotgun (WGS) entry which is preliminary data.</text>
</comment>
<feature type="coiled-coil region" evidence="1">
    <location>
        <begin position="151"/>
        <end position="201"/>
    </location>
</feature>
<accession>X1GWK9</accession>
<dbReference type="InterPro" id="IPR040840">
    <property type="entry name" value="TcA_TcB_BD"/>
</dbReference>
<keyword evidence="1" id="KW-0175">Coiled coil</keyword>
<feature type="coiled-coil region" evidence="1">
    <location>
        <begin position="7"/>
        <end position="41"/>
    </location>
</feature>
<reference evidence="3" key="1">
    <citation type="journal article" date="2014" name="Front. Microbiol.">
        <title>High frequency of phylogenetically diverse reductive dehalogenase-homologous genes in deep subseafloor sedimentary metagenomes.</title>
        <authorList>
            <person name="Kawai M."/>
            <person name="Futagami T."/>
            <person name="Toyoda A."/>
            <person name="Takaki Y."/>
            <person name="Nishi S."/>
            <person name="Hori S."/>
            <person name="Arai W."/>
            <person name="Tsubouchi T."/>
            <person name="Morono Y."/>
            <person name="Uchiyama I."/>
            <person name="Ito T."/>
            <person name="Fujiyama A."/>
            <person name="Inagaki F."/>
            <person name="Takami H."/>
        </authorList>
    </citation>
    <scope>NUCLEOTIDE SEQUENCE</scope>
    <source>
        <strain evidence="3">Expedition CK06-06</strain>
    </source>
</reference>
<feature type="domain" description="Tc toxin complex TcA C-terminal TcB-binding" evidence="2">
    <location>
        <begin position="170"/>
        <end position="372"/>
    </location>
</feature>
<dbReference type="EMBL" id="BARU01008146">
    <property type="protein sequence ID" value="GAH37398.1"/>
    <property type="molecule type" value="Genomic_DNA"/>
</dbReference>
<gene>
    <name evidence="3" type="ORF">S03H2_15992</name>
</gene>
<evidence type="ECO:0000259" key="2">
    <source>
        <dbReference type="Pfam" id="PF18276"/>
    </source>
</evidence>
<organism evidence="3">
    <name type="scientific">marine sediment metagenome</name>
    <dbReference type="NCBI Taxonomy" id="412755"/>
    <lineage>
        <taxon>unclassified sequences</taxon>
        <taxon>metagenomes</taxon>
        <taxon>ecological metagenomes</taxon>
    </lineage>
</organism>
<sequence>LRSGLELDVLEAVLEVRQDQVEEARRNIAAVKASQRVVEERKKHYEHLIEVGLITQEEKQLQLLQLSREMQEHAEWSEKFASTMAAIPNVSIGGAVNIPGPGGSVSFGSGFGGSNLSAIYSAEARGRYTVAKALEYHANRMSIDAGHSRRAEDWNFQSQLAEREIEQMEKQIATAEIRGAIAEKERENQRLQIKNAQQVHEWMQRKYTNQELYEWMHGQLRSLYYQSYNLAYDMAKRAERCFRHELGITDPAPIIEYGNWDNQRQGLLAAERLQGQLEKLEATYIENNRRELELRKHISLSLLDPVALLAFRETGVCFFSLPEALFDLELPGHYLRRLKSVSLSIPAVTGPYTNISVTLTMQSSWIRRQANSGDLEME</sequence>
<dbReference type="AlphaFoldDB" id="X1GWK9"/>
<feature type="non-terminal residue" evidence="3">
    <location>
        <position position="378"/>
    </location>
</feature>
<protein>
    <recommendedName>
        <fullName evidence="2">Tc toxin complex TcA C-terminal TcB-binding domain-containing protein</fullName>
    </recommendedName>
</protein>
<evidence type="ECO:0000256" key="1">
    <source>
        <dbReference type="SAM" id="Coils"/>
    </source>
</evidence>
<proteinExistence type="predicted"/>
<dbReference type="Pfam" id="PF18276">
    <property type="entry name" value="TcA_TcB_BD"/>
    <property type="match status" value="1"/>
</dbReference>
<name>X1GWK9_9ZZZZ</name>
<evidence type="ECO:0000313" key="3">
    <source>
        <dbReference type="EMBL" id="GAH37398.1"/>
    </source>
</evidence>
<feature type="non-terminal residue" evidence="3">
    <location>
        <position position="1"/>
    </location>
</feature>